<gene>
    <name evidence="5" type="ORF">BJ998_005979</name>
</gene>
<dbReference type="InterPro" id="IPR050226">
    <property type="entry name" value="NagZ_Beta-hexosaminidase"/>
</dbReference>
<keyword evidence="6" id="KW-1185">Reference proteome</keyword>
<protein>
    <submittedName>
        <fullName evidence="5">Beta-N-acetylhexosaminidase</fullName>
        <ecNumber evidence="5">3.2.1.52</ecNumber>
    </submittedName>
</protein>
<dbReference type="AlphaFoldDB" id="A0A7W9KM18"/>
<accession>A0A7W9KM18</accession>
<comment type="similarity">
    <text evidence="1">Belongs to the glycosyl hydrolase 3 family.</text>
</comment>
<evidence type="ECO:0000313" key="5">
    <source>
        <dbReference type="EMBL" id="MBB5894783.1"/>
    </source>
</evidence>
<comment type="caution">
    <text evidence="5">The sequence shown here is derived from an EMBL/GenBank/DDBJ whole genome shotgun (WGS) entry which is preliminary data.</text>
</comment>
<evidence type="ECO:0000256" key="1">
    <source>
        <dbReference type="ARBA" id="ARBA00005336"/>
    </source>
</evidence>
<dbReference type="InterPro" id="IPR036962">
    <property type="entry name" value="Glyco_hydro_3_N_sf"/>
</dbReference>
<reference evidence="5 6" key="1">
    <citation type="submission" date="2020-08" db="EMBL/GenBank/DDBJ databases">
        <title>Sequencing the genomes of 1000 actinobacteria strains.</title>
        <authorList>
            <person name="Klenk H.-P."/>
        </authorList>
    </citation>
    <scope>NUCLEOTIDE SEQUENCE [LARGE SCALE GENOMIC DNA]</scope>
    <source>
        <strain evidence="5 6">DSM 43851</strain>
    </source>
</reference>
<evidence type="ECO:0000259" key="4">
    <source>
        <dbReference type="Pfam" id="PF00933"/>
    </source>
</evidence>
<sequence>MGSISDLVRWAVVVTMAGPLALVGTPAPLATNSQLPPGLSTDQLAGQRVIYSYPGATPPQTLLDRIRQGRVGGVIFFGENITSTAQIAGVIDQLRQAAAQSPVHQPLLLMTDQEGGLVRRLPGAPTMSEKQIGQAADAQQQAANAGTGAGQNLAGVGMNFNLAPVLDVYRTPGDFADSAQRSYSMDPAKVNTLGQAFVTAQQQTGVAATVKHFPGLGSATTKQNTDEQPVTLTASANTLRTVDEAAYPGSIAAGVKSVMLSWAIYPALDPQLPAGLSPTIINQELRGRLGFKGVTITDALEAGSLKAFGTAAQRAVTAAGAGMDLILCSGRDVSQGDQAAAAISAAVTANKLDHSAFEASVDRVLAMRGTLR</sequence>
<dbReference type="Gene3D" id="3.20.20.300">
    <property type="entry name" value="Glycoside hydrolase, family 3, N-terminal domain"/>
    <property type="match status" value="1"/>
</dbReference>
<dbReference type="EMBL" id="JACHIR010000001">
    <property type="protein sequence ID" value="MBB5894783.1"/>
    <property type="molecule type" value="Genomic_DNA"/>
</dbReference>
<keyword evidence="2 5" id="KW-0378">Hydrolase</keyword>
<feature type="domain" description="Glycoside hydrolase family 3 N-terminal" evidence="4">
    <location>
        <begin position="60"/>
        <end position="366"/>
    </location>
</feature>
<dbReference type="EC" id="3.2.1.52" evidence="5"/>
<name>A0A7W9KM18_9PSEU</name>
<evidence type="ECO:0000256" key="3">
    <source>
        <dbReference type="ARBA" id="ARBA00023295"/>
    </source>
</evidence>
<organism evidence="5 6">
    <name type="scientific">Kutzneria kofuensis</name>
    <dbReference type="NCBI Taxonomy" id="103725"/>
    <lineage>
        <taxon>Bacteria</taxon>
        <taxon>Bacillati</taxon>
        <taxon>Actinomycetota</taxon>
        <taxon>Actinomycetes</taxon>
        <taxon>Pseudonocardiales</taxon>
        <taxon>Pseudonocardiaceae</taxon>
        <taxon>Kutzneria</taxon>
    </lineage>
</organism>
<dbReference type="InterPro" id="IPR017853">
    <property type="entry name" value="GH"/>
</dbReference>
<dbReference type="GO" id="GO:0004563">
    <property type="term" value="F:beta-N-acetylhexosaminidase activity"/>
    <property type="evidence" value="ECO:0007669"/>
    <property type="project" value="UniProtKB-EC"/>
</dbReference>
<dbReference type="PANTHER" id="PTHR30480:SF14">
    <property type="entry name" value="HYDROLASE, PUTATIVE (AFU_ORTHOLOGUE AFUA_4G13770)-RELATED"/>
    <property type="match status" value="1"/>
</dbReference>
<proteinExistence type="inferred from homology"/>
<dbReference type="PANTHER" id="PTHR30480">
    <property type="entry name" value="BETA-HEXOSAMINIDASE-RELATED"/>
    <property type="match status" value="1"/>
</dbReference>
<dbReference type="Pfam" id="PF00933">
    <property type="entry name" value="Glyco_hydro_3"/>
    <property type="match status" value="1"/>
</dbReference>
<dbReference type="RefSeq" id="WP_246488686.1">
    <property type="nucleotide sequence ID" value="NZ_BAAAWY010000019.1"/>
</dbReference>
<dbReference type="GO" id="GO:0005975">
    <property type="term" value="P:carbohydrate metabolic process"/>
    <property type="evidence" value="ECO:0007669"/>
    <property type="project" value="InterPro"/>
</dbReference>
<dbReference type="SUPFAM" id="SSF51445">
    <property type="entry name" value="(Trans)glycosidases"/>
    <property type="match status" value="1"/>
</dbReference>
<evidence type="ECO:0000313" key="6">
    <source>
        <dbReference type="Proteomes" id="UP000585638"/>
    </source>
</evidence>
<dbReference type="GO" id="GO:0009254">
    <property type="term" value="P:peptidoglycan turnover"/>
    <property type="evidence" value="ECO:0007669"/>
    <property type="project" value="TreeGrafter"/>
</dbReference>
<dbReference type="Proteomes" id="UP000585638">
    <property type="component" value="Unassembled WGS sequence"/>
</dbReference>
<dbReference type="InterPro" id="IPR001764">
    <property type="entry name" value="Glyco_hydro_3_N"/>
</dbReference>
<keyword evidence="3 5" id="KW-0326">Glycosidase</keyword>
<evidence type="ECO:0000256" key="2">
    <source>
        <dbReference type="ARBA" id="ARBA00022801"/>
    </source>
</evidence>